<dbReference type="SUPFAM" id="SSF51703">
    <property type="entry name" value="Cobalamin (vitamin B12)-dependent enzymes"/>
    <property type="match status" value="1"/>
</dbReference>
<evidence type="ECO:0000259" key="2">
    <source>
        <dbReference type="Pfam" id="PF01642"/>
    </source>
</evidence>
<dbReference type="GO" id="GO:0004494">
    <property type="term" value="F:methylmalonyl-CoA mutase activity"/>
    <property type="evidence" value="ECO:0007669"/>
    <property type="project" value="InterPro"/>
</dbReference>
<name>A0A381NNG2_9ZZZZ</name>
<dbReference type="GO" id="GO:0031419">
    <property type="term" value="F:cobalamin binding"/>
    <property type="evidence" value="ECO:0007669"/>
    <property type="project" value="InterPro"/>
</dbReference>
<dbReference type="InterPro" id="IPR006099">
    <property type="entry name" value="MeMalonylCoA_mutase_a/b_cat"/>
</dbReference>
<keyword evidence="1" id="KW-0413">Isomerase</keyword>
<dbReference type="InterPro" id="IPR016176">
    <property type="entry name" value="Cbl-dep_enz_cat"/>
</dbReference>
<proteinExistence type="predicted"/>
<dbReference type="EMBL" id="UINC01000455">
    <property type="protein sequence ID" value="SUZ55664.1"/>
    <property type="molecule type" value="Genomic_DNA"/>
</dbReference>
<dbReference type="Pfam" id="PF01642">
    <property type="entry name" value="MM_CoA_mutase"/>
    <property type="match status" value="1"/>
</dbReference>
<sequence length="528" mass="59863">MNRKKNTRKYNFDTISGNKLKEYYSSQDNDINPGEFPYTRGIHSNMYRGKIWTMRQFSGFSTPEETNKRYKYLLKHGQTGLSVAYDMPTLMGYDPDHELSVGEVGVCGVNVSSLEDMETLFKGIDLEKISISQTINGPAIILFAFYVALAKKNKIDISKLRGTLQNDALKEYMAQKEWIFPPSPSVKLVVDVIEFCSKNMPLYNPVSISGYHIREAGSTAAQELAFTLNNGFTYIDECLERGLKIDDFAHRLSFFFNSHIDFFEEIGKYRAARRIWANKLKNQYKARNENSLKLKFHTQTAGCSLTAQQPENNIVRTAYEAMAAVLGGTNSLHTNSLDETLALPSEKAAKIALRTQQVLAYETGVASVADPLGGSWYIEDITNRIEKEANKYFEIVKRLGGTINAIEEGYFQKEIADSASIYQESIDTKDRIIVGINDFIEKDEKLDIEILKISKKAQKIQEKKIEILKKNRNPKNLDIKMKKLRNACENNLNLVPYLVSVAEEGATMGEIVEVMKSVYGEWEESFGI</sequence>
<organism evidence="3">
    <name type="scientific">marine metagenome</name>
    <dbReference type="NCBI Taxonomy" id="408172"/>
    <lineage>
        <taxon>unclassified sequences</taxon>
        <taxon>metagenomes</taxon>
        <taxon>ecological metagenomes</taxon>
    </lineage>
</organism>
<evidence type="ECO:0000256" key="1">
    <source>
        <dbReference type="ARBA" id="ARBA00023235"/>
    </source>
</evidence>
<feature type="domain" description="Methylmalonyl-CoA mutase alpha/beta chain catalytic" evidence="2">
    <location>
        <begin position="17"/>
        <end position="521"/>
    </location>
</feature>
<dbReference type="AlphaFoldDB" id="A0A381NNG2"/>
<dbReference type="NCBIfam" id="TIGR00641">
    <property type="entry name" value="acid_CoA_mut_N"/>
    <property type="match status" value="1"/>
</dbReference>
<protein>
    <recommendedName>
        <fullName evidence="2">Methylmalonyl-CoA mutase alpha/beta chain catalytic domain-containing protein</fullName>
    </recommendedName>
</protein>
<reference evidence="3" key="1">
    <citation type="submission" date="2018-05" db="EMBL/GenBank/DDBJ databases">
        <authorList>
            <person name="Lanie J.A."/>
            <person name="Ng W.-L."/>
            <person name="Kazmierczak K.M."/>
            <person name="Andrzejewski T.M."/>
            <person name="Davidsen T.M."/>
            <person name="Wayne K.J."/>
            <person name="Tettelin H."/>
            <person name="Glass J.I."/>
            <person name="Rusch D."/>
            <person name="Podicherti R."/>
            <person name="Tsui H.-C.T."/>
            <person name="Winkler M.E."/>
        </authorList>
    </citation>
    <scope>NUCLEOTIDE SEQUENCE</scope>
</reference>
<dbReference type="PANTHER" id="PTHR48101:SF1">
    <property type="entry name" value="METHYLMALONYL-COA MUTASE, LARGE SUBUNIT"/>
    <property type="match status" value="1"/>
</dbReference>
<gene>
    <name evidence="3" type="ORF">METZ01_LOCUS8518</name>
</gene>
<dbReference type="PANTHER" id="PTHR48101">
    <property type="entry name" value="METHYLMALONYL-COA MUTASE, MITOCHONDRIAL-RELATED"/>
    <property type="match status" value="1"/>
</dbReference>
<evidence type="ECO:0000313" key="3">
    <source>
        <dbReference type="EMBL" id="SUZ55664.1"/>
    </source>
</evidence>
<accession>A0A381NNG2</accession>
<dbReference type="Gene3D" id="3.20.20.240">
    <property type="entry name" value="Methylmalonyl-CoA mutase"/>
    <property type="match status" value="1"/>
</dbReference>
<dbReference type="InterPro" id="IPR006098">
    <property type="entry name" value="MMCoA_mutase_a_cat"/>
</dbReference>